<reference evidence="1" key="1">
    <citation type="submission" date="2021-08" db="EMBL/GenBank/DDBJ databases">
        <title>Novel anaerobic bacterium isolated from sea squirt in East Sea, Republic of Korea.</title>
        <authorList>
            <person name="Nguyen T.H."/>
            <person name="Li Z."/>
            <person name="Lee Y.-J."/>
            <person name="Ko J."/>
            <person name="Kim S.-G."/>
        </authorList>
    </citation>
    <scope>NUCLEOTIDE SEQUENCE</scope>
    <source>
        <strain evidence="1">KCTC 25031</strain>
    </source>
</reference>
<name>A0AC61NCC5_9BACT</name>
<accession>A0AC61NCC5</accession>
<organism evidence="1 2">
    <name type="scientific">Halosquirtibacter laminarini</name>
    <dbReference type="NCBI Taxonomy" id="3374600"/>
    <lineage>
        <taxon>Bacteria</taxon>
        <taxon>Pseudomonadati</taxon>
        <taxon>Bacteroidota</taxon>
        <taxon>Bacteroidia</taxon>
        <taxon>Marinilabiliales</taxon>
        <taxon>Prolixibacteraceae</taxon>
        <taxon>Halosquirtibacter</taxon>
    </lineage>
</organism>
<proteinExistence type="predicted"/>
<evidence type="ECO:0000313" key="1">
    <source>
        <dbReference type="EMBL" id="QZE13148.1"/>
    </source>
</evidence>
<keyword evidence="2" id="KW-1185">Reference proteome</keyword>
<gene>
    <name evidence="1" type="ORF">K4L44_11160</name>
</gene>
<protein>
    <submittedName>
        <fullName evidence="1">Sigma-70 family RNA polymerase sigma factor</fullName>
    </submittedName>
</protein>
<evidence type="ECO:0000313" key="2">
    <source>
        <dbReference type="Proteomes" id="UP000826212"/>
    </source>
</evidence>
<dbReference type="Proteomes" id="UP000826212">
    <property type="component" value="Chromosome"/>
</dbReference>
<sequence length="166" mass="19571">MTKLQFQKSLVSLEERLYFYALSLTTNQDAASDLVQETFLKALNYQNKFREDTNFKAWVYTIMKNTFINDYRKKQRNKTSLESNTNEYLLSIASNRVFVAPDAQQEINEIHRAIDKLPENIKTPFILFQKGYKYTEICDILGLPMGTVKSRIFLSRKKLEEQFITK</sequence>
<dbReference type="EMBL" id="CP081303">
    <property type="protein sequence ID" value="QZE13148.1"/>
    <property type="molecule type" value="Genomic_DNA"/>
</dbReference>